<keyword evidence="1" id="KW-0548">Nucleotidyltransferase</keyword>
<dbReference type="AlphaFoldDB" id="A0A834TQT3"/>
<keyword evidence="2" id="KW-1185">Reference proteome</keyword>
<dbReference type="PANTHER" id="PTHR48475">
    <property type="entry name" value="RIBONUCLEASE H"/>
    <property type="match status" value="1"/>
</dbReference>
<protein>
    <submittedName>
        <fullName evidence="1">Reverse transcriptase</fullName>
    </submittedName>
</protein>
<evidence type="ECO:0000313" key="2">
    <source>
        <dbReference type="Proteomes" id="UP000634136"/>
    </source>
</evidence>
<reference evidence="1" key="1">
    <citation type="submission" date="2020-09" db="EMBL/GenBank/DDBJ databases">
        <title>Genome-Enabled Discovery of Anthraquinone Biosynthesis in Senna tora.</title>
        <authorList>
            <person name="Kang S.-H."/>
            <person name="Pandey R.P."/>
            <person name="Lee C.-M."/>
            <person name="Sim J.-S."/>
            <person name="Jeong J.-T."/>
            <person name="Choi B.-S."/>
            <person name="Jung M."/>
            <person name="Ginzburg D."/>
            <person name="Zhao K."/>
            <person name="Won S.Y."/>
            <person name="Oh T.-J."/>
            <person name="Yu Y."/>
            <person name="Kim N.-H."/>
            <person name="Lee O.R."/>
            <person name="Lee T.-H."/>
            <person name="Bashyal P."/>
            <person name="Kim T.-S."/>
            <person name="Lee W.-H."/>
            <person name="Kawkins C."/>
            <person name="Kim C.-K."/>
            <person name="Kim J.S."/>
            <person name="Ahn B.O."/>
            <person name="Rhee S.Y."/>
            <person name="Sohng J.K."/>
        </authorList>
    </citation>
    <scope>NUCLEOTIDE SEQUENCE</scope>
    <source>
        <tissue evidence="1">Leaf</tissue>
    </source>
</reference>
<dbReference type="PANTHER" id="PTHR48475:SF2">
    <property type="entry name" value="RIBONUCLEASE H"/>
    <property type="match status" value="1"/>
</dbReference>
<dbReference type="OrthoDB" id="1741911at2759"/>
<keyword evidence="1" id="KW-0695">RNA-directed DNA polymerase</keyword>
<sequence>MMQRFGYYWPSMKEECDAYQAKCQDCQENHEALMVHFVSIRGDWRQSYIEYIRDGILPLDNREASYVKKRATRYFMDGGKLFRRILKGQPMRCISEMSKHVVMEEVHQGACGEHQGARKLLHKSALYVYFSHLYLRQECLILQSLNEFISDKCA</sequence>
<gene>
    <name evidence="1" type="ORF">G2W53_018142</name>
</gene>
<name>A0A834TQT3_9FABA</name>
<dbReference type="GO" id="GO:0003964">
    <property type="term" value="F:RNA-directed DNA polymerase activity"/>
    <property type="evidence" value="ECO:0007669"/>
    <property type="project" value="UniProtKB-KW"/>
</dbReference>
<keyword evidence="1" id="KW-0808">Transferase</keyword>
<dbReference type="EMBL" id="JAAIUW010000006">
    <property type="protein sequence ID" value="KAF7826978.1"/>
    <property type="molecule type" value="Genomic_DNA"/>
</dbReference>
<accession>A0A834TQT3</accession>
<dbReference type="Gene3D" id="1.10.340.70">
    <property type="match status" value="1"/>
</dbReference>
<comment type="caution">
    <text evidence="1">The sequence shown here is derived from an EMBL/GenBank/DDBJ whole genome shotgun (WGS) entry which is preliminary data.</text>
</comment>
<proteinExistence type="predicted"/>
<dbReference type="Proteomes" id="UP000634136">
    <property type="component" value="Unassembled WGS sequence"/>
</dbReference>
<organism evidence="1 2">
    <name type="scientific">Senna tora</name>
    <dbReference type="NCBI Taxonomy" id="362788"/>
    <lineage>
        <taxon>Eukaryota</taxon>
        <taxon>Viridiplantae</taxon>
        <taxon>Streptophyta</taxon>
        <taxon>Embryophyta</taxon>
        <taxon>Tracheophyta</taxon>
        <taxon>Spermatophyta</taxon>
        <taxon>Magnoliopsida</taxon>
        <taxon>eudicotyledons</taxon>
        <taxon>Gunneridae</taxon>
        <taxon>Pentapetalae</taxon>
        <taxon>rosids</taxon>
        <taxon>fabids</taxon>
        <taxon>Fabales</taxon>
        <taxon>Fabaceae</taxon>
        <taxon>Caesalpinioideae</taxon>
        <taxon>Cassia clade</taxon>
        <taxon>Senna</taxon>
    </lineage>
</organism>
<evidence type="ECO:0000313" key="1">
    <source>
        <dbReference type="EMBL" id="KAF7826978.1"/>
    </source>
</evidence>